<name>A0A0M6Y8U2_9HYPH</name>
<dbReference type="AlphaFoldDB" id="A0A0M6Y8U2"/>
<gene>
    <name evidence="2" type="ORF">LAL4801_04142</name>
</gene>
<feature type="region of interest" description="Disordered" evidence="1">
    <location>
        <begin position="42"/>
        <end position="70"/>
    </location>
</feature>
<dbReference type="RefSeq" id="WP_055658848.1">
    <property type="nucleotide sequence ID" value="NZ_CXST01000002.1"/>
</dbReference>
<evidence type="ECO:0000313" key="3">
    <source>
        <dbReference type="Proteomes" id="UP000048926"/>
    </source>
</evidence>
<keyword evidence="3" id="KW-1185">Reference proteome</keyword>
<dbReference type="Proteomes" id="UP000048926">
    <property type="component" value="Unassembled WGS sequence"/>
</dbReference>
<organism evidence="2 3">
    <name type="scientific">Roseibium aggregatum</name>
    <dbReference type="NCBI Taxonomy" id="187304"/>
    <lineage>
        <taxon>Bacteria</taxon>
        <taxon>Pseudomonadati</taxon>
        <taxon>Pseudomonadota</taxon>
        <taxon>Alphaproteobacteria</taxon>
        <taxon>Hyphomicrobiales</taxon>
        <taxon>Stappiaceae</taxon>
        <taxon>Roseibium</taxon>
    </lineage>
</organism>
<reference evidence="3" key="1">
    <citation type="submission" date="2015-07" db="EMBL/GenBank/DDBJ databases">
        <authorList>
            <person name="Rodrigo-Torres Lidia"/>
            <person name="Arahal R.David."/>
        </authorList>
    </citation>
    <scope>NUCLEOTIDE SEQUENCE [LARGE SCALE GENOMIC DNA]</scope>
    <source>
        <strain evidence="3">CECT 4801</strain>
    </source>
</reference>
<evidence type="ECO:0000313" key="2">
    <source>
        <dbReference type="EMBL" id="CTQ45687.1"/>
    </source>
</evidence>
<dbReference type="EMBL" id="CXST01000002">
    <property type="protein sequence ID" value="CTQ45687.1"/>
    <property type="molecule type" value="Genomic_DNA"/>
</dbReference>
<sequence length="70" mass="7777">MFVVRNRSGYLALENGEFFFAKNPNKAFKFSTLSEADGYASEYGGSAEPSSAPRFRRKNDKRSLAFSLAA</sequence>
<protein>
    <submittedName>
        <fullName evidence="2">Uncharacterized protein</fullName>
    </submittedName>
</protein>
<proteinExistence type="predicted"/>
<evidence type="ECO:0000256" key="1">
    <source>
        <dbReference type="SAM" id="MobiDB-lite"/>
    </source>
</evidence>
<accession>A0A0M6Y8U2</accession>